<evidence type="ECO:0000313" key="2">
    <source>
        <dbReference type="Proteomes" id="UP001277972"/>
    </source>
</evidence>
<comment type="caution">
    <text evidence="1">The sequence shown here is derived from an EMBL/GenBank/DDBJ whole genome shotgun (WGS) entry which is preliminary data.</text>
</comment>
<accession>A0ACC6M0B6</accession>
<evidence type="ECO:0000313" key="1">
    <source>
        <dbReference type="EMBL" id="MDX8044373.1"/>
    </source>
</evidence>
<dbReference type="EMBL" id="JAWZSR010000001">
    <property type="protein sequence ID" value="MDX8044373.1"/>
    <property type="molecule type" value="Genomic_DNA"/>
</dbReference>
<gene>
    <name evidence="1" type="ORF">SH601_00100</name>
</gene>
<protein>
    <submittedName>
        <fullName evidence="1">Uncharacterized protein</fullName>
    </submittedName>
</protein>
<keyword evidence="2" id="KW-1185">Reference proteome</keyword>
<sequence length="120" mass="14192">MNELLYQYARNKSLKELSIADQRLYTYVEAKEVILTKKAVTEQQLYDLFFEKSPILEAAKAFDLAPKKVYDTVQRIELYLENRMQYYANTLQFVDVTDLFELNGLVVDNQQVRHYLLPNS</sequence>
<name>A0ACC6M0B6_9BACI</name>
<organism evidence="1 2">
    <name type="scientific">Gracilibacillus pellucidus</name>
    <dbReference type="NCBI Taxonomy" id="3095368"/>
    <lineage>
        <taxon>Bacteria</taxon>
        <taxon>Bacillati</taxon>
        <taxon>Bacillota</taxon>
        <taxon>Bacilli</taxon>
        <taxon>Bacillales</taxon>
        <taxon>Bacillaceae</taxon>
        <taxon>Gracilibacillus</taxon>
    </lineage>
</organism>
<dbReference type="Proteomes" id="UP001277972">
    <property type="component" value="Unassembled WGS sequence"/>
</dbReference>
<proteinExistence type="predicted"/>
<reference evidence="1" key="1">
    <citation type="submission" date="2023-11" db="EMBL/GenBank/DDBJ databases">
        <title>Gracilibacillus pellucida a moderately halophilic bacterium isolated from saline soil in Xinjiang province.</title>
        <authorList>
            <person name="Zhang Z."/>
            <person name="Tan F."/>
            <person name="Wang Y."/>
            <person name="Xia M."/>
        </authorList>
    </citation>
    <scope>NUCLEOTIDE SEQUENCE</scope>
    <source>
        <strain evidence="1">S3-1-1</strain>
    </source>
</reference>